<dbReference type="InterPro" id="IPR024752">
    <property type="entry name" value="Myb/SANT-like_dom"/>
</dbReference>
<dbReference type="PANTHER" id="PTHR31704">
    <property type="entry name" value="MYB/SANT-LIKE DNA-BINDING DOMAIN PROTEIN-RELATED"/>
    <property type="match status" value="1"/>
</dbReference>
<dbReference type="GeneID" id="110798598"/>
<evidence type="ECO:0000313" key="4">
    <source>
        <dbReference type="RefSeq" id="XP_021859478.2"/>
    </source>
</evidence>
<dbReference type="PANTHER" id="PTHR31704:SF55">
    <property type="entry name" value="MYB_SANT-LIKE DNA-BINDING DOMAIN PROTEIN"/>
    <property type="match status" value="1"/>
</dbReference>
<proteinExistence type="predicted"/>
<feature type="compositionally biased region" description="Polar residues" evidence="1">
    <location>
        <begin position="229"/>
        <end position="238"/>
    </location>
</feature>
<dbReference type="Proteomes" id="UP000813463">
    <property type="component" value="Chromosome 5"/>
</dbReference>
<reference evidence="3" key="1">
    <citation type="journal article" date="2021" name="Nat. Commun.">
        <title>Genomic analyses provide insights into spinach domestication and the genetic basis of agronomic traits.</title>
        <authorList>
            <person name="Cai X."/>
            <person name="Sun X."/>
            <person name="Xu C."/>
            <person name="Sun H."/>
            <person name="Wang X."/>
            <person name="Ge C."/>
            <person name="Zhang Z."/>
            <person name="Wang Q."/>
            <person name="Fei Z."/>
            <person name="Jiao C."/>
            <person name="Wang Q."/>
        </authorList>
    </citation>
    <scope>NUCLEOTIDE SEQUENCE [LARGE SCALE GENOMIC DNA]</scope>
    <source>
        <strain evidence="3">cv. Varoflay</strain>
    </source>
</reference>
<protein>
    <submittedName>
        <fullName evidence="4">L10-interacting MYB domain-containing protein-like</fullName>
    </submittedName>
</protein>
<organism evidence="3 4">
    <name type="scientific">Spinacia oleracea</name>
    <name type="common">Spinach</name>
    <dbReference type="NCBI Taxonomy" id="3562"/>
    <lineage>
        <taxon>Eukaryota</taxon>
        <taxon>Viridiplantae</taxon>
        <taxon>Streptophyta</taxon>
        <taxon>Embryophyta</taxon>
        <taxon>Tracheophyta</taxon>
        <taxon>Spermatophyta</taxon>
        <taxon>Magnoliopsida</taxon>
        <taxon>eudicotyledons</taxon>
        <taxon>Gunneridae</taxon>
        <taxon>Pentapetalae</taxon>
        <taxon>Caryophyllales</taxon>
        <taxon>Chenopodiaceae</taxon>
        <taxon>Chenopodioideae</taxon>
        <taxon>Anserineae</taxon>
        <taxon>Spinacia</taxon>
    </lineage>
</organism>
<accession>A0A9R0K6G9</accession>
<dbReference type="RefSeq" id="XP_021859478.2">
    <property type="nucleotide sequence ID" value="XM_022003786.2"/>
</dbReference>
<feature type="domain" description="Myb/SANT-like" evidence="2">
    <location>
        <begin position="14"/>
        <end position="105"/>
    </location>
</feature>
<name>A0A9R0K6G9_SPIOL</name>
<evidence type="ECO:0000256" key="1">
    <source>
        <dbReference type="SAM" id="MobiDB-lite"/>
    </source>
</evidence>
<reference evidence="4" key="2">
    <citation type="submission" date="2025-08" db="UniProtKB">
        <authorList>
            <consortium name="RefSeq"/>
        </authorList>
    </citation>
    <scope>IDENTIFICATION</scope>
    <source>
        <tissue evidence="4">Leaf</tissue>
    </source>
</reference>
<dbReference type="KEGG" id="soe:110798598"/>
<keyword evidence="3" id="KW-1185">Reference proteome</keyword>
<dbReference type="Pfam" id="PF12776">
    <property type="entry name" value="Myb_DNA-bind_3"/>
    <property type="match status" value="1"/>
</dbReference>
<gene>
    <name evidence="4" type="primary">LOC110798598</name>
</gene>
<evidence type="ECO:0000313" key="3">
    <source>
        <dbReference type="Proteomes" id="UP000813463"/>
    </source>
</evidence>
<dbReference type="AlphaFoldDB" id="A0A9R0K6G9"/>
<feature type="region of interest" description="Disordered" evidence="1">
    <location>
        <begin position="229"/>
        <end position="251"/>
    </location>
</feature>
<evidence type="ECO:0000259" key="2">
    <source>
        <dbReference type="Pfam" id="PF12776"/>
    </source>
</evidence>
<sequence length="343" mass="39577">MASSNKEGNREVFKWSDEDTIILCEVCLAFIKDNGKAQFFKWKDIQMDVQKKVGRELSNPNCCKNKYDAMRKDWRNWKSLKLSETGLGWDPYSGKIDASNEWWQRKIKENPEYKKFRLKDINMELEEKWENLFGDSYATGENVYVPSMDHLEDLTIDNGNTEEENTENHGGETYFPSNQFTAALLNEEIFYESFVEQASNSTLGGSSQARVTREAANDMCASKKIQKQLPTKQNSVQMKRSRRQSGESAMLSKGISEMTECIKQMSQGSTPNANMPSSMSTISAAMQIISRMVDNHCLEKHSELWFYATTIIEDTTKREVYFSMESDESRAKWLEYLHGNKDK</sequence>